<evidence type="ECO:0000313" key="8">
    <source>
        <dbReference type="EMBL" id="MBP0047616.1"/>
    </source>
</evidence>
<dbReference type="SMART" id="SM00072">
    <property type="entry name" value="GuKc"/>
    <property type="match status" value="1"/>
</dbReference>
<reference evidence="8 9" key="1">
    <citation type="submission" date="2020-09" db="EMBL/GenBank/DDBJ databases">
        <authorList>
            <person name="Tanuku N.R.S."/>
        </authorList>
    </citation>
    <scope>NUCLEOTIDE SEQUENCE [LARGE SCALE GENOMIC DNA]</scope>
    <source>
        <strain evidence="8 9">AK62</strain>
    </source>
</reference>
<keyword evidence="9" id="KW-1185">Reference proteome</keyword>
<dbReference type="EMBL" id="JACVEW010000003">
    <property type="protein sequence ID" value="MBP0047616.1"/>
    <property type="molecule type" value="Genomic_DNA"/>
</dbReference>
<dbReference type="SUPFAM" id="SSF52540">
    <property type="entry name" value="P-loop containing nucleoside triphosphate hydrolases"/>
    <property type="match status" value="1"/>
</dbReference>
<evidence type="ECO:0000256" key="2">
    <source>
        <dbReference type="ARBA" id="ARBA00005069"/>
    </source>
</evidence>
<dbReference type="InterPro" id="IPR008144">
    <property type="entry name" value="Guanylate_kin-like_dom"/>
</dbReference>
<evidence type="ECO:0000256" key="4">
    <source>
        <dbReference type="ARBA" id="ARBA00022741"/>
    </source>
</evidence>
<dbReference type="GO" id="GO:0033863">
    <property type="term" value="F:ribose 1,5-bisphosphate phosphokinase activity"/>
    <property type="evidence" value="ECO:0007669"/>
    <property type="project" value="UniProtKB-EC"/>
</dbReference>
<sequence length="194" mass="21757">MAHLFYLMGPSGSGKDSLITGLREQLGGQGPLLFAHRYITRCWQSGGENHVELSEQEFDQRLRSGLFMLHWNANGCRYAVGREVEHWLNTGHSVLVNGSRGHLDEARTCFGSALVPVLVSVEEEQLRSRLMARGRESAEQIEARLERNRRFRQRLAGDAEVLDNSGDLEQSVSQLTRLVQRYSGALHDGVLVDA</sequence>
<organism evidence="8 9">
    <name type="scientific">Marinobacterium alkalitolerans</name>
    <dbReference type="NCBI Taxonomy" id="1542925"/>
    <lineage>
        <taxon>Bacteria</taxon>
        <taxon>Pseudomonadati</taxon>
        <taxon>Pseudomonadota</taxon>
        <taxon>Gammaproteobacteria</taxon>
        <taxon>Oceanospirillales</taxon>
        <taxon>Oceanospirillaceae</taxon>
        <taxon>Marinobacterium</taxon>
    </lineage>
</organism>
<dbReference type="PANTHER" id="PTHR23117:SF8">
    <property type="entry name" value="RIBOSE 1,5-BISPHOSPHATE PHOSPHOKINASE PHNN"/>
    <property type="match status" value="1"/>
</dbReference>
<dbReference type="HAMAP" id="MF_00836">
    <property type="entry name" value="PhnN"/>
    <property type="match status" value="1"/>
</dbReference>
<feature type="binding site" evidence="6">
    <location>
        <begin position="9"/>
        <end position="16"/>
    </location>
    <ligand>
        <name>ATP</name>
        <dbReference type="ChEBI" id="CHEBI:30616"/>
    </ligand>
</feature>
<evidence type="ECO:0000256" key="5">
    <source>
        <dbReference type="ARBA" id="ARBA00022840"/>
    </source>
</evidence>
<evidence type="ECO:0000256" key="6">
    <source>
        <dbReference type="HAMAP-Rule" id="MF_00836"/>
    </source>
</evidence>
<dbReference type="InterPro" id="IPR012699">
    <property type="entry name" value="PhnN"/>
</dbReference>
<evidence type="ECO:0000313" key="9">
    <source>
        <dbReference type="Proteomes" id="UP000810171"/>
    </source>
</evidence>
<proteinExistence type="inferred from homology"/>
<gene>
    <name evidence="6 8" type="primary">phnN</name>
    <name evidence="8" type="ORF">H9C73_02610</name>
</gene>
<dbReference type="RefSeq" id="WP_209286227.1">
    <property type="nucleotide sequence ID" value="NZ_JACVEW010000003.1"/>
</dbReference>
<comment type="caution">
    <text evidence="8">The sequence shown here is derived from an EMBL/GenBank/DDBJ whole genome shotgun (WGS) entry which is preliminary data.</text>
</comment>
<dbReference type="NCBIfam" id="TIGR02322">
    <property type="entry name" value="phosphon_PhnN"/>
    <property type="match status" value="1"/>
</dbReference>
<feature type="domain" description="Guanylate kinase-like" evidence="7">
    <location>
        <begin position="2"/>
        <end position="180"/>
    </location>
</feature>
<accession>A0ABS3Z7C8</accession>
<name>A0ABS3Z7C8_9GAMM</name>
<comment type="catalytic activity">
    <reaction evidence="1 6">
        <text>alpha-D-ribose 1,5-bisphosphate + ATP = 5-phospho-alpha-D-ribose 1-diphosphate + ADP</text>
        <dbReference type="Rhea" id="RHEA:20109"/>
        <dbReference type="ChEBI" id="CHEBI:30616"/>
        <dbReference type="ChEBI" id="CHEBI:58017"/>
        <dbReference type="ChEBI" id="CHEBI:68688"/>
        <dbReference type="ChEBI" id="CHEBI:456216"/>
        <dbReference type="EC" id="2.7.4.23"/>
    </reaction>
</comment>
<comment type="pathway">
    <text evidence="2 6">Metabolic intermediate biosynthesis; 5-phospho-alpha-D-ribose 1-diphosphate biosynthesis; 5-phospho-alpha-D-ribose 1-diphosphate from D-ribose 5-phosphate (route II): step 3/3.</text>
</comment>
<dbReference type="NCBIfam" id="NF007485">
    <property type="entry name" value="PRK10078.1"/>
    <property type="match status" value="1"/>
</dbReference>
<evidence type="ECO:0000259" key="7">
    <source>
        <dbReference type="PROSITE" id="PS50052"/>
    </source>
</evidence>
<keyword evidence="3 6" id="KW-0808">Transferase</keyword>
<evidence type="ECO:0000256" key="1">
    <source>
        <dbReference type="ARBA" id="ARBA00000373"/>
    </source>
</evidence>
<dbReference type="Gene3D" id="3.40.50.300">
    <property type="entry name" value="P-loop containing nucleotide triphosphate hydrolases"/>
    <property type="match status" value="1"/>
</dbReference>
<comment type="similarity">
    <text evidence="6">Belongs to the ribose 1,5-bisphosphokinase family.</text>
</comment>
<protein>
    <recommendedName>
        <fullName evidence="6">Ribose 1,5-bisphosphate phosphokinase PhnN</fullName>
        <ecNumber evidence="6">2.7.4.23</ecNumber>
    </recommendedName>
    <alternativeName>
        <fullName evidence="6">Ribose 1,5-bisphosphokinase</fullName>
    </alternativeName>
</protein>
<dbReference type="PANTHER" id="PTHR23117">
    <property type="entry name" value="GUANYLATE KINASE-RELATED"/>
    <property type="match status" value="1"/>
</dbReference>
<dbReference type="PROSITE" id="PS50052">
    <property type="entry name" value="GUANYLATE_KINASE_2"/>
    <property type="match status" value="1"/>
</dbReference>
<dbReference type="InterPro" id="IPR027417">
    <property type="entry name" value="P-loop_NTPase"/>
</dbReference>
<dbReference type="Proteomes" id="UP000810171">
    <property type="component" value="Unassembled WGS sequence"/>
</dbReference>
<keyword evidence="5 6" id="KW-0067">ATP-binding</keyword>
<keyword evidence="4 6" id="KW-0547">Nucleotide-binding</keyword>
<dbReference type="InterPro" id="IPR008145">
    <property type="entry name" value="GK/Ca_channel_bsu"/>
</dbReference>
<comment type="function">
    <text evidence="6">Catalyzes the phosphorylation of ribose 1,5-bisphosphate to 5-phospho-D-ribosyl alpha-1-diphosphate (PRPP).</text>
</comment>
<dbReference type="EC" id="2.7.4.23" evidence="6"/>
<evidence type="ECO:0000256" key="3">
    <source>
        <dbReference type="ARBA" id="ARBA00022679"/>
    </source>
</evidence>